<dbReference type="InterPro" id="IPR001845">
    <property type="entry name" value="HTH_ArsR_DNA-bd_dom"/>
</dbReference>
<evidence type="ECO:0000259" key="4">
    <source>
        <dbReference type="PROSITE" id="PS50987"/>
    </source>
</evidence>
<sequence>MDDTCDLLCLDIPKAQAARERMPAAAELETWASAARALGDPTRLAVALALGEAARACVCDVAWIVGRDEKLVSHHVRALRAAGLARSEREGRMVMYTLTDTGRALLGAVTAGAVTA</sequence>
<keyword evidence="6" id="KW-1185">Reference proteome</keyword>
<proteinExistence type="predicted"/>
<evidence type="ECO:0000256" key="3">
    <source>
        <dbReference type="ARBA" id="ARBA00023163"/>
    </source>
</evidence>
<organism evidence="5 6">
    <name type="scientific">Solirubrobacter ginsenosidimutans</name>
    <dbReference type="NCBI Taxonomy" id="490573"/>
    <lineage>
        <taxon>Bacteria</taxon>
        <taxon>Bacillati</taxon>
        <taxon>Actinomycetota</taxon>
        <taxon>Thermoleophilia</taxon>
        <taxon>Solirubrobacterales</taxon>
        <taxon>Solirubrobacteraceae</taxon>
        <taxon>Solirubrobacter</taxon>
    </lineage>
</organism>
<dbReference type="NCBIfam" id="NF033788">
    <property type="entry name" value="HTH_metalloreg"/>
    <property type="match status" value="1"/>
</dbReference>
<dbReference type="SMART" id="SM00418">
    <property type="entry name" value="HTH_ARSR"/>
    <property type="match status" value="1"/>
</dbReference>
<comment type="caution">
    <text evidence="5">The sequence shown here is derived from an EMBL/GenBank/DDBJ whole genome shotgun (WGS) entry which is preliminary data.</text>
</comment>
<dbReference type="RefSeq" id="WP_270042296.1">
    <property type="nucleotide sequence ID" value="NZ_JAPDOD010000022.1"/>
</dbReference>
<dbReference type="PANTHER" id="PTHR43132">
    <property type="entry name" value="ARSENICAL RESISTANCE OPERON REPRESSOR ARSR-RELATED"/>
    <property type="match status" value="1"/>
</dbReference>
<dbReference type="Pfam" id="PF01022">
    <property type="entry name" value="HTH_5"/>
    <property type="match status" value="1"/>
</dbReference>
<evidence type="ECO:0000313" key="6">
    <source>
        <dbReference type="Proteomes" id="UP001149140"/>
    </source>
</evidence>
<evidence type="ECO:0000256" key="2">
    <source>
        <dbReference type="ARBA" id="ARBA00023125"/>
    </source>
</evidence>
<dbReference type="AlphaFoldDB" id="A0A9X3MXC5"/>
<dbReference type="Proteomes" id="UP001149140">
    <property type="component" value="Unassembled WGS sequence"/>
</dbReference>
<keyword evidence="3" id="KW-0804">Transcription</keyword>
<dbReference type="PANTHER" id="PTHR43132:SF6">
    <property type="entry name" value="HTH-TYPE TRANSCRIPTIONAL REPRESSOR CZRA"/>
    <property type="match status" value="1"/>
</dbReference>
<dbReference type="PROSITE" id="PS50987">
    <property type="entry name" value="HTH_ARSR_2"/>
    <property type="match status" value="1"/>
</dbReference>
<dbReference type="EMBL" id="JAPDOD010000022">
    <property type="protein sequence ID" value="MDA0163055.1"/>
    <property type="molecule type" value="Genomic_DNA"/>
</dbReference>
<name>A0A9X3MXC5_9ACTN</name>
<dbReference type="Gene3D" id="1.10.10.10">
    <property type="entry name" value="Winged helix-like DNA-binding domain superfamily/Winged helix DNA-binding domain"/>
    <property type="match status" value="1"/>
</dbReference>
<feature type="domain" description="HTH arsR-type" evidence="4">
    <location>
        <begin position="23"/>
        <end position="116"/>
    </location>
</feature>
<dbReference type="InterPro" id="IPR051011">
    <property type="entry name" value="Metal_resp_trans_reg"/>
</dbReference>
<keyword evidence="2" id="KW-0238">DNA-binding</keyword>
<evidence type="ECO:0000313" key="5">
    <source>
        <dbReference type="EMBL" id="MDA0163055.1"/>
    </source>
</evidence>
<dbReference type="PRINTS" id="PR00778">
    <property type="entry name" value="HTHARSR"/>
</dbReference>
<reference evidence="5" key="1">
    <citation type="submission" date="2022-10" db="EMBL/GenBank/DDBJ databases">
        <title>The WGS of Solirubrobacter ginsenosidimutans DSM 21036.</title>
        <authorList>
            <person name="Jiang Z."/>
        </authorList>
    </citation>
    <scope>NUCLEOTIDE SEQUENCE</scope>
    <source>
        <strain evidence="5">DSM 21036</strain>
    </source>
</reference>
<dbReference type="InterPro" id="IPR036390">
    <property type="entry name" value="WH_DNA-bd_sf"/>
</dbReference>
<protein>
    <submittedName>
        <fullName evidence="5">Metalloregulator ArsR/SmtB family transcription factor</fullName>
    </submittedName>
</protein>
<keyword evidence="1" id="KW-0805">Transcription regulation</keyword>
<dbReference type="CDD" id="cd00090">
    <property type="entry name" value="HTH_ARSR"/>
    <property type="match status" value="1"/>
</dbReference>
<dbReference type="GO" id="GO:0003677">
    <property type="term" value="F:DNA binding"/>
    <property type="evidence" value="ECO:0007669"/>
    <property type="project" value="UniProtKB-KW"/>
</dbReference>
<dbReference type="GO" id="GO:0003700">
    <property type="term" value="F:DNA-binding transcription factor activity"/>
    <property type="evidence" value="ECO:0007669"/>
    <property type="project" value="InterPro"/>
</dbReference>
<accession>A0A9X3MXC5</accession>
<dbReference type="InterPro" id="IPR011991">
    <property type="entry name" value="ArsR-like_HTH"/>
</dbReference>
<dbReference type="InterPro" id="IPR036388">
    <property type="entry name" value="WH-like_DNA-bd_sf"/>
</dbReference>
<gene>
    <name evidence="5" type="ORF">OM076_22470</name>
</gene>
<dbReference type="SUPFAM" id="SSF46785">
    <property type="entry name" value="Winged helix' DNA-binding domain"/>
    <property type="match status" value="1"/>
</dbReference>
<evidence type="ECO:0000256" key="1">
    <source>
        <dbReference type="ARBA" id="ARBA00023015"/>
    </source>
</evidence>